<dbReference type="SUPFAM" id="SSF56954">
    <property type="entry name" value="Outer membrane efflux proteins (OEP)"/>
    <property type="match status" value="1"/>
</dbReference>
<comment type="subcellular location">
    <subcellularLocation>
        <location evidence="1">Cell outer membrane</location>
    </subcellularLocation>
</comment>
<dbReference type="GO" id="GO:1990281">
    <property type="term" value="C:efflux pump complex"/>
    <property type="evidence" value="ECO:0007669"/>
    <property type="project" value="TreeGrafter"/>
</dbReference>
<accession>A0A0J7IWW2</accession>
<evidence type="ECO:0000256" key="2">
    <source>
        <dbReference type="ARBA" id="ARBA00007613"/>
    </source>
</evidence>
<keyword evidence="4" id="KW-1134">Transmembrane beta strand</keyword>
<dbReference type="Gene3D" id="1.20.1600.10">
    <property type="entry name" value="Outer membrane efflux proteins (OEP)"/>
    <property type="match status" value="1"/>
</dbReference>
<organism evidence="8 9">
    <name type="scientific">Chryseobacterium koreense CCUG 49689</name>
    <dbReference type="NCBI Taxonomy" id="1304281"/>
    <lineage>
        <taxon>Bacteria</taxon>
        <taxon>Pseudomonadati</taxon>
        <taxon>Bacteroidota</taxon>
        <taxon>Flavobacteriia</taxon>
        <taxon>Flavobacteriales</taxon>
        <taxon>Weeksellaceae</taxon>
        <taxon>Chryseobacterium group</taxon>
        <taxon>Chryseobacterium</taxon>
    </lineage>
</organism>
<proteinExistence type="inferred from homology"/>
<comment type="caution">
    <text evidence="8">The sequence shown here is derived from an EMBL/GenBank/DDBJ whole genome shotgun (WGS) entry which is preliminary data.</text>
</comment>
<evidence type="ECO:0000256" key="7">
    <source>
        <dbReference type="ARBA" id="ARBA00023237"/>
    </source>
</evidence>
<dbReference type="GO" id="GO:0009279">
    <property type="term" value="C:cell outer membrane"/>
    <property type="evidence" value="ECO:0007669"/>
    <property type="project" value="UniProtKB-SubCell"/>
</dbReference>
<evidence type="ECO:0000256" key="1">
    <source>
        <dbReference type="ARBA" id="ARBA00004442"/>
    </source>
</evidence>
<keyword evidence="9" id="KW-1185">Reference proteome</keyword>
<evidence type="ECO:0000256" key="4">
    <source>
        <dbReference type="ARBA" id="ARBA00022452"/>
    </source>
</evidence>
<dbReference type="Pfam" id="PF02321">
    <property type="entry name" value="OEP"/>
    <property type="match status" value="1"/>
</dbReference>
<dbReference type="GO" id="GO:0015562">
    <property type="term" value="F:efflux transmembrane transporter activity"/>
    <property type="evidence" value="ECO:0007669"/>
    <property type="project" value="InterPro"/>
</dbReference>
<evidence type="ECO:0000256" key="6">
    <source>
        <dbReference type="ARBA" id="ARBA00023136"/>
    </source>
</evidence>
<dbReference type="Proteomes" id="UP000035900">
    <property type="component" value="Unassembled WGS sequence"/>
</dbReference>
<dbReference type="PANTHER" id="PTHR30026">
    <property type="entry name" value="OUTER MEMBRANE PROTEIN TOLC"/>
    <property type="match status" value="1"/>
</dbReference>
<dbReference type="STRING" id="1304281.ACM44_12110"/>
<evidence type="ECO:0000313" key="8">
    <source>
        <dbReference type="EMBL" id="KMQ70452.1"/>
    </source>
</evidence>
<evidence type="ECO:0000256" key="3">
    <source>
        <dbReference type="ARBA" id="ARBA00022448"/>
    </source>
</evidence>
<keyword evidence="6" id="KW-0472">Membrane</keyword>
<comment type="similarity">
    <text evidence="2">Belongs to the outer membrane factor (OMF) (TC 1.B.17) family.</text>
</comment>
<dbReference type="PANTHER" id="PTHR30026:SF20">
    <property type="entry name" value="OUTER MEMBRANE PROTEIN TOLC"/>
    <property type="match status" value="1"/>
</dbReference>
<dbReference type="EMBL" id="LFNG01000018">
    <property type="protein sequence ID" value="KMQ70452.1"/>
    <property type="molecule type" value="Genomic_DNA"/>
</dbReference>
<reference evidence="8 9" key="1">
    <citation type="journal article" date="2004" name="Int. J. Syst. Evol. Microbiol.">
        <title>Kaistella koreensis gen. nov., sp. nov., a novel member of the Chryseobacterium-Bergeyella-Riemerella branch.</title>
        <authorList>
            <person name="Kim M.K."/>
            <person name="Im W.T."/>
            <person name="Shin Y.K."/>
            <person name="Lim J.H."/>
            <person name="Kim S.H."/>
            <person name="Lee B.C."/>
            <person name="Park M.Y."/>
            <person name="Lee K.Y."/>
            <person name="Lee S.T."/>
        </authorList>
    </citation>
    <scope>NUCLEOTIDE SEQUENCE [LARGE SCALE GENOMIC DNA]</scope>
    <source>
        <strain evidence="8 9">CCUG 49689</strain>
    </source>
</reference>
<evidence type="ECO:0000256" key="5">
    <source>
        <dbReference type="ARBA" id="ARBA00022692"/>
    </source>
</evidence>
<dbReference type="AlphaFoldDB" id="A0A0J7IWW2"/>
<keyword evidence="3" id="KW-0813">Transport</keyword>
<keyword evidence="7" id="KW-0998">Cell outer membrane</keyword>
<sequence length="415" mass="48248">MKKVIIVIITIFTIGNVAAQKMSLPEILDSISARNPVVKMYDAEIKSMDAAVKGARSWMPPQVEAGIFMAPYNVNLWQKNGDMNGMGSAMFSVQQMFPNQKKLDANENLMKAMSSVEKEKLYASLNENYQNAKALYFDWLIIDKKQKIVKENEQMLSFMIKNAEIRYKNGLDKMSAYYKAKAALGTSKDMQLMYDNDIREKRIRLNALMGRNAMEPLEIEPNYTLNDYSLENFDEALFKEKRSDLRAVDRQIEIAKLQQDLERQNLKPEFGVKYDNMYGFGGQPFQFSLMLMAKLPFVSWSSKMNKANIESLEFKKEALVSQKKMMVNEYSGMAYGMRNELELSKNRLKLYEDTIIPALKNNYKAMQLGYEQNTEELFMLYDAWEKLNMTQLEYLEILTKALKTQTEIDRLIERR</sequence>
<keyword evidence="5" id="KW-0812">Transmembrane</keyword>
<protein>
    <submittedName>
        <fullName evidence="8">Transporter</fullName>
    </submittedName>
</protein>
<dbReference type="InterPro" id="IPR003423">
    <property type="entry name" value="OMP_efflux"/>
</dbReference>
<dbReference type="RefSeq" id="WP_048500312.1">
    <property type="nucleotide sequence ID" value="NZ_LFNG01000018.1"/>
</dbReference>
<dbReference type="PATRIC" id="fig|1304281.5.peg.2606"/>
<name>A0A0J7IWW2_9FLAO</name>
<gene>
    <name evidence="8" type="ORF">ACM44_12110</name>
</gene>
<evidence type="ECO:0000313" key="9">
    <source>
        <dbReference type="Proteomes" id="UP000035900"/>
    </source>
</evidence>
<dbReference type="GO" id="GO:0015288">
    <property type="term" value="F:porin activity"/>
    <property type="evidence" value="ECO:0007669"/>
    <property type="project" value="TreeGrafter"/>
</dbReference>
<dbReference type="InterPro" id="IPR051906">
    <property type="entry name" value="TolC-like"/>
</dbReference>